<dbReference type="RefSeq" id="XP_002483003.1">
    <property type="nucleotide sequence ID" value="XM_002482958.1"/>
</dbReference>
<dbReference type="PANTHER" id="PTHR33481">
    <property type="entry name" value="REVERSE TRANSCRIPTASE"/>
    <property type="match status" value="1"/>
</dbReference>
<name>B8MF00_TALSN</name>
<dbReference type="AlphaFoldDB" id="B8MF00"/>
<dbReference type="STRING" id="441959.B8MF00"/>
<dbReference type="CDD" id="cd09276">
    <property type="entry name" value="Rnase_HI_RT_non_LTR"/>
    <property type="match status" value="1"/>
</dbReference>
<dbReference type="Proteomes" id="UP000001745">
    <property type="component" value="Unassembled WGS sequence"/>
</dbReference>
<dbReference type="Gene3D" id="3.30.420.10">
    <property type="entry name" value="Ribonuclease H-like superfamily/Ribonuclease H"/>
    <property type="match status" value="1"/>
</dbReference>
<evidence type="ECO:0000313" key="1">
    <source>
        <dbReference type="EMBL" id="EED15769.1"/>
    </source>
</evidence>
<dbReference type="InterPro" id="IPR036397">
    <property type="entry name" value="RNaseH_sf"/>
</dbReference>
<evidence type="ECO:0000313" key="2">
    <source>
        <dbReference type="Proteomes" id="UP000001745"/>
    </source>
</evidence>
<dbReference type="VEuPathDB" id="FungiDB:TSTA_008940"/>
<dbReference type="EMBL" id="EQ962656">
    <property type="protein sequence ID" value="EED15769.1"/>
    <property type="molecule type" value="Genomic_DNA"/>
</dbReference>
<keyword evidence="2" id="KW-1185">Reference proteome</keyword>
<proteinExistence type="predicted"/>
<gene>
    <name evidence="1" type="ORF">TSTA_008940</name>
</gene>
<dbReference type="PhylomeDB" id="B8MF00"/>
<dbReference type="SUPFAM" id="SSF53098">
    <property type="entry name" value="Ribonuclease H-like"/>
    <property type="match status" value="1"/>
</dbReference>
<dbReference type="HOGENOM" id="CLU_732747_0_0_1"/>
<protein>
    <submittedName>
        <fullName evidence="1">Uncharacterized protein</fullName>
    </submittedName>
</protein>
<accession>B8MF00</accession>
<dbReference type="InterPro" id="IPR012337">
    <property type="entry name" value="RNaseH-like_sf"/>
</dbReference>
<organism evidence="1 2">
    <name type="scientific">Talaromyces stipitatus (strain ATCC 10500 / CBS 375.48 / QM 6759 / NRRL 1006)</name>
    <name type="common">Penicillium stipitatum</name>
    <dbReference type="NCBI Taxonomy" id="441959"/>
    <lineage>
        <taxon>Eukaryota</taxon>
        <taxon>Fungi</taxon>
        <taxon>Dikarya</taxon>
        <taxon>Ascomycota</taxon>
        <taxon>Pezizomycotina</taxon>
        <taxon>Eurotiomycetes</taxon>
        <taxon>Eurotiomycetidae</taxon>
        <taxon>Eurotiales</taxon>
        <taxon>Trichocomaceae</taxon>
        <taxon>Talaromyces</taxon>
        <taxon>Talaromyces sect. Talaromyces</taxon>
    </lineage>
</organism>
<feature type="non-terminal residue" evidence="1">
    <location>
        <position position="378"/>
    </location>
</feature>
<dbReference type="InParanoid" id="B8MF00"/>
<dbReference type="GO" id="GO:0003676">
    <property type="term" value="F:nucleic acid binding"/>
    <property type="evidence" value="ECO:0007669"/>
    <property type="project" value="InterPro"/>
</dbReference>
<dbReference type="GeneID" id="8100755"/>
<feature type="non-terminal residue" evidence="1">
    <location>
        <position position="1"/>
    </location>
</feature>
<dbReference type="PANTHER" id="PTHR33481:SF1">
    <property type="entry name" value="ENDONUCLEASE_EXONUCLEASE_PHOSPHATASE DOMAIN-CONTAINING PROTEIN-RELATED"/>
    <property type="match status" value="1"/>
</dbReference>
<sequence length="378" mass="41226">YTMVLKPGGQDVLALGLPRLQTDTNRRKSSPSSFPHNPNICPLLGPSLQLSAYGVWILTTHFKDARNSRFARRILALPNSEQINPLQYAPWHPRETRENAQARIGAPMGRSKEQAAANFIAFQCTIPSSDIIIFSDGSRLVDGRAGGGYIGFQAHNQFLRSSLLYGHGKEVFDAEAEAALAGAQAAIAYPTAQFATNLWICLDNLEVATRLLSPSIRSSQEAFESFYTLAAGWPLYERLPHTKSGSVQIRWVPRHTKISKNEAADSAAKEGAASMPPSPCKFSYASLKRHAKTQSLSAAQTRALKSFNLIDLTLAISLQPILDIETSQTTMNVLIMIMLISSVDRRAPHSPGPPSEVISFLLGTAKGAQKLATWLAET</sequence>
<reference evidence="2" key="1">
    <citation type="journal article" date="2015" name="Genome Announc.">
        <title>Genome sequence of the AIDS-associated pathogen Penicillium marneffei (ATCC18224) and its near taxonomic relative Talaromyces stipitatus (ATCC10500).</title>
        <authorList>
            <person name="Nierman W.C."/>
            <person name="Fedorova-Abrams N.D."/>
            <person name="Andrianopoulos A."/>
        </authorList>
    </citation>
    <scope>NUCLEOTIDE SEQUENCE [LARGE SCALE GENOMIC DNA]</scope>
    <source>
        <strain evidence="2">ATCC 10500 / CBS 375.48 / QM 6759 / NRRL 1006</strain>
    </source>
</reference>